<dbReference type="Pfam" id="PF00293">
    <property type="entry name" value="NUDIX"/>
    <property type="match status" value="1"/>
</dbReference>
<dbReference type="SUPFAM" id="SSF55811">
    <property type="entry name" value="Nudix"/>
    <property type="match status" value="1"/>
</dbReference>
<gene>
    <name evidence="2" type="ORF">FBUS_10499</name>
</gene>
<sequence>MVQPDTGERCITLHPSLNTFDARSSAIGDVMLDLRSKKTFKALDGWRNEDYGVYIGDRQQPLLRLERSASSLLGVVRYGVHVNGYFINCSSELNGINNSKANGSSMGNSKSQPSPICKVSAGARLLGEYDPSTVMMWLGVRSLNKPTWPGMLDNIAAGGLTFGLDALSCAHKECQEEASVPEELLSTLTSVSRLSYVFEDERGVCPQVEYCFDLELPCDFVPVGADGEVDSFQLVSIAEVKELIFSDRFKANSALVILDFLYRHKFIDPLSDPRHAEIQSLMHMKFEFD</sequence>
<keyword evidence="2" id="KW-0378">Hydrolase</keyword>
<reference evidence="2" key="1">
    <citation type="submission" date="2019-05" db="EMBL/GenBank/DDBJ databases">
        <title>Annotation for the trematode Fasciolopsis buski.</title>
        <authorList>
            <person name="Choi Y.-J."/>
        </authorList>
    </citation>
    <scope>NUCLEOTIDE SEQUENCE</scope>
    <source>
        <strain evidence="2">HT</strain>
        <tissue evidence="2">Whole worm</tissue>
    </source>
</reference>
<feature type="domain" description="Nudix hydrolase" evidence="1">
    <location>
        <begin position="116"/>
        <end position="259"/>
    </location>
</feature>
<dbReference type="GO" id="GO:0044715">
    <property type="term" value="F:8-oxo-dGDP phosphatase activity"/>
    <property type="evidence" value="ECO:0007669"/>
    <property type="project" value="TreeGrafter"/>
</dbReference>
<dbReference type="OrthoDB" id="10261522at2759"/>
<evidence type="ECO:0000313" key="3">
    <source>
        <dbReference type="Proteomes" id="UP000728185"/>
    </source>
</evidence>
<keyword evidence="3" id="KW-1185">Reference proteome</keyword>
<accession>A0A8E0RPV3</accession>
<comment type="caution">
    <text evidence="2">The sequence shown here is derived from an EMBL/GenBank/DDBJ whole genome shotgun (WGS) entry which is preliminary data.</text>
</comment>
<dbReference type="InterPro" id="IPR000086">
    <property type="entry name" value="NUDIX_hydrolase_dom"/>
</dbReference>
<protein>
    <submittedName>
        <fullName evidence="2">Nudix hydrolase 20 chloroplastic</fullName>
    </submittedName>
</protein>
<dbReference type="CDD" id="cd03676">
    <property type="entry name" value="NUDIX_Tnr3_like"/>
    <property type="match status" value="1"/>
</dbReference>
<dbReference type="EMBL" id="LUCM01011146">
    <property type="protein sequence ID" value="KAA0184369.1"/>
    <property type="molecule type" value="Genomic_DNA"/>
</dbReference>
<evidence type="ECO:0000259" key="1">
    <source>
        <dbReference type="PROSITE" id="PS51462"/>
    </source>
</evidence>
<evidence type="ECO:0000313" key="2">
    <source>
        <dbReference type="EMBL" id="KAA0184369.1"/>
    </source>
</evidence>
<dbReference type="PANTHER" id="PTHR13622">
    <property type="entry name" value="THIAMIN PYROPHOSPHOKINASE"/>
    <property type="match status" value="1"/>
</dbReference>
<proteinExistence type="predicted"/>
<dbReference type="AlphaFoldDB" id="A0A8E0RPV3"/>
<dbReference type="Gene3D" id="3.90.79.10">
    <property type="entry name" value="Nucleoside Triphosphate Pyrophosphohydrolase"/>
    <property type="match status" value="1"/>
</dbReference>
<dbReference type="PANTHER" id="PTHR13622:SF8">
    <property type="entry name" value="THIAMIN PYROPHOSPHOKINASE 1"/>
    <property type="match status" value="1"/>
</dbReference>
<dbReference type="InterPro" id="IPR015797">
    <property type="entry name" value="NUDIX_hydrolase-like_dom_sf"/>
</dbReference>
<name>A0A8E0RPV3_9TREM</name>
<dbReference type="Proteomes" id="UP000728185">
    <property type="component" value="Unassembled WGS sequence"/>
</dbReference>
<dbReference type="InterPro" id="IPR031804">
    <property type="entry name" value="DUF4743"/>
</dbReference>
<dbReference type="PROSITE" id="PS51462">
    <property type="entry name" value="NUDIX"/>
    <property type="match status" value="1"/>
</dbReference>
<dbReference type="Pfam" id="PF15916">
    <property type="entry name" value="DUF4743"/>
    <property type="match status" value="1"/>
</dbReference>
<organism evidence="2 3">
    <name type="scientific">Fasciolopsis buskii</name>
    <dbReference type="NCBI Taxonomy" id="27845"/>
    <lineage>
        <taxon>Eukaryota</taxon>
        <taxon>Metazoa</taxon>
        <taxon>Spiralia</taxon>
        <taxon>Lophotrochozoa</taxon>
        <taxon>Platyhelminthes</taxon>
        <taxon>Trematoda</taxon>
        <taxon>Digenea</taxon>
        <taxon>Plagiorchiida</taxon>
        <taxon>Echinostomata</taxon>
        <taxon>Echinostomatoidea</taxon>
        <taxon>Fasciolidae</taxon>
        <taxon>Fasciolopsis</taxon>
    </lineage>
</organism>